<gene>
    <name evidence="2" type="ORF">P691DRAFT_204060</name>
</gene>
<evidence type="ECO:0000256" key="1">
    <source>
        <dbReference type="SAM" id="MobiDB-lite"/>
    </source>
</evidence>
<accession>A0A9P6CB83</accession>
<sequence length="680" mass="76135">MAASLVQQECVCTCQCTGHVHNHDHVAGHGATLGLGFPFVGLPSGHHHGGGGGAGIYGSNQYNSATSTTSSEHHSFSASTAISSSTNISVGASANAHGTVEIVEPRVYPFKGGHVKHTHASYRRDSIPELNPHTNTGAVVPLNGHAHGNGVAHHDKLPAAPAKAVNSWTLCVPIPIPLGLANATLESLVYTIRYASLNAGSASVQTDIVLSHGAKVAEGIVTDYTRLALYAHHGVALDEKSGRGKGYGPPMLNEALGLALASVPAFKNAGSAGAWSHYLDHQKIHPNVRLGDNSSYAAHAHGGLHDACHAYLFFHVYEYPGADVLRSISIDVSATWNDGEELRKIKEERARELNEFRMERERLVIMKREVELTIKRLEESVKRANEESEKRIKGEEAMEKELGKREEEFLAIEMKAKEAYELRMKEEEERLKELDEAELKAKRLHERRLHEEEERFKALSEAELKAKAEHERRVKEEVDRLKEISEVELRAKTEYEKRTLEEETRLKVLEETQKRFKEEAERIAREETQRHAREEVEWKAHEEAERKAREDAERWSKQQAEVRAKEEAEHKARLEAERTVREEAERKAKEEEERIIKLEAERKAREEAERKAKEAAAVRPVPKISEAPHVADEHMQEHIAKVADKLGQKCKNGYAWEKKAHGYKCSGGGHFISFKDLGMQ</sequence>
<reference evidence="2" key="1">
    <citation type="submission" date="2020-11" db="EMBL/GenBank/DDBJ databases">
        <authorList>
            <consortium name="DOE Joint Genome Institute"/>
            <person name="Ahrendt S."/>
            <person name="Riley R."/>
            <person name="Andreopoulos W."/>
            <person name="Labutti K."/>
            <person name="Pangilinan J."/>
            <person name="Ruiz-Duenas F.J."/>
            <person name="Barrasa J.M."/>
            <person name="Sanchez-Garcia M."/>
            <person name="Camarero S."/>
            <person name="Miyauchi S."/>
            <person name="Serrano A."/>
            <person name="Linde D."/>
            <person name="Babiker R."/>
            <person name="Drula E."/>
            <person name="Ayuso-Fernandez I."/>
            <person name="Pacheco R."/>
            <person name="Padilla G."/>
            <person name="Ferreira P."/>
            <person name="Barriuso J."/>
            <person name="Kellner H."/>
            <person name="Castanera R."/>
            <person name="Alfaro M."/>
            <person name="Ramirez L."/>
            <person name="Pisabarro A.G."/>
            <person name="Kuo A."/>
            <person name="Tritt A."/>
            <person name="Lipzen A."/>
            <person name="He G."/>
            <person name="Yan M."/>
            <person name="Ng V."/>
            <person name="Cullen D."/>
            <person name="Martin F."/>
            <person name="Rosso M.-N."/>
            <person name="Henrissat B."/>
            <person name="Hibbett D."/>
            <person name="Martinez A.T."/>
            <person name="Grigoriev I.V."/>
        </authorList>
    </citation>
    <scope>NUCLEOTIDE SEQUENCE</scope>
    <source>
        <strain evidence="2">MF-IS2</strain>
    </source>
</reference>
<dbReference type="Proteomes" id="UP000807342">
    <property type="component" value="Unassembled WGS sequence"/>
</dbReference>
<organism evidence="2 3">
    <name type="scientific">Macrolepiota fuliginosa MF-IS2</name>
    <dbReference type="NCBI Taxonomy" id="1400762"/>
    <lineage>
        <taxon>Eukaryota</taxon>
        <taxon>Fungi</taxon>
        <taxon>Dikarya</taxon>
        <taxon>Basidiomycota</taxon>
        <taxon>Agaricomycotina</taxon>
        <taxon>Agaricomycetes</taxon>
        <taxon>Agaricomycetidae</taxon>
        <taxon>Agaricales</taxon>
        <taxon>Agaricineae</taxon>
        <taxon>Agaricaceae</taxon>
        <taxon>Macrolepiota</taxon>
    </lineage>
</organism>
<comment type="caution">
    <text evidence="2">The sequence shown here is derived from an EMBL/GenBank/DDBJ whole genome shotgun (WGS) entry which is preliminary data.</text>
</comment>
<dbReference type="AlphaFoldDB" id="A0A9P6CB83"/>
<name>A0A9P6CB83_9AGAR</name>
<protein>
    <submittedName>
        <fullName evidence="2">Uncharacterized protein</fullName>
    </submittedName>
</protein>
<feature type="region of interest" description="Disordered" evidence="1">
    <location>
        <begin position="517"/>
        <end position="592"/>
    </location>
</feature>
<proteinExistence type="predicted"/>
<dbReference type="EMBL" id="MU151052">
    <property type="protein sequence ID" value="KAF9454869.1"/>
    <property type="molecule type" value="Genomic_DNA"/>
</dbReference>
<evidence type="ECO:0000313" key="3">
    <source>
        <dbReference type="Proteomes" id="UP000807342"/>
    </source>
</evidence>
<evidence type="ECO:0000313" key="2">
    <source>
        <dbReference type="EMBL" id="KAF9454869.1"/>
    </source>
</evidence>
<dbReference type="OrthoDB" id="2423195at2759"/>
<keyword evidence="3" id="KW-1185">Reference proteome</keyword>